<evidence type="ECO:0000313" key="12">
    <source>
        <dbReference type="EMBL" id="HIS46024.1"/>
    </source>
</evidence>
<dbReference type="AlphaFoldDB" id="A0A9D1F1Y1"/>
<dbReference type="GO" id="GO:0003677">
    <property type="term" value="F:DNA binding"/>
    <property type="evidence" value="ECO:0007669"/>
    <property type="project" value="UniProtKB-UniRule"/>
</dbReference>
<evidence type="ECO:0000256" key="10">
    <source>
        <dbReference type="HAMAP-Rule" id="MF_00366"/>
    </source>
</evidence>
<feature type="region of interest" description="Disordered" evidence="11">
    <location>
        <begin position="97"/>
        <end position="129"/>
    </location>
</feature>
<evidence type="ECO:0000256" key="4">
    <source>
        <dbReference type="ARBA" id="ARBA00022478"/>
    </source>
</evidence>
<evidence type="ECO:0000256" key="8">
    <source>
        <dbReference type="ARBA" id="ARBA00029924"/>
    </source>
</evidence>
<evidence type="ECO:0000256" key="1">
    <source>
        <dbReference type="ARBA" id="ARBA00006711"/>
    </source>
</evidence>
<evidence type="ECO:0000256" key="6">
    <source>
        <dbReference type="ARBA" id="ARBA00022695"/>
    </source>
</evidence>
<evidence type="ECO:0000256" key="11">
    <source>
        <dbReference type="SAM" id="MobiDB-lite"/>
    </source>
</evidence>
<organism evidence="12 13">
    <name type="scientific">Candidatus Scybalocola faecigallinarum</name>
    <dbReference type="NCBI Taxonomy" id="2840941"/>
    <lineage>
        <taxon>Bacteria</taxon>
        <taxon>Bacillati</taxon>
        <taxon>Bacillota</taxon>
        <taxon>Clostridia</taxon>
        <taxon>Lachnospirales</taxon>
        <taxon>Lachnospiraceae</taxon>
        <taxon>Lachnospiraceae incertae sedis</taxon>
        <taxon>Candidatus Scybalocola (ex Gilroy et al. 2021)</taxon>
    </lineage>
</organism>
<evidence type="ECO:0000256" key="9">
    <source>
        <dbReference type="ARBA" id="ARBA00048552"/>
    </source>
</evidence>
<dbReference type="EC" id="2.7.7.6" evidence="2 10"/>
<dbReference type="HAMAP" id="MF_00366">
    <property type="entry name" value="RNApol_bact_RpoZ"/>
    <property type="match status" value="1"/>
</dbReference>
<protein>
    <recommendedName>
        <fullName evidence="3 10">DNA-directed RNA polymerase subunit omega</fullName>
        <shortName evidence="10">RNAP omega subunit</shortName>
        <ecNumber evidence="2 10">2.7.7.6</ecNumber>
    </recommendedName>
    <alternativeName>
        <fullName evidence="10">RNA polymerase omega subunit</fullName>
    </alternativeName>
    <alternativeName>
        <fullName evidence="8 10">Transcriptase subunit omega</fullName>
    </alternativeName>
</protein>
<dbReference type="GO" id="GO:0003899">
    <property type="term" value="F:DNA-directed RNA polymerase activity"/>
    <property type="evidence" value="ECO:0007669"/>
    <property type="project" value="UniProtKB-UniRule"/>
</dbReference>
<comment type="subunit">
    <text evidence="10">The RNAP catalytic core consists of 2 alpha, 1 beta, 1 beta' and 1 omega subunit. When a sigma factor is associated with the core the holoenzyme is formed, which can initiate transcription.</text>
</comment>
<dbReference type="InterPro" id="IPR006110">
    <property type="entry name" value="Pol_omega/Rpo6/RPB6"/>
</dbReference>
<dbReference type="InterPro" id="IPR036161">
    <property type="entry name" value="RPB6/omega-like_sf"/>
</dbReference>
<evidence type="ECO:0000313" key="13">
    <source>
        <dbReference type="Proteomes" id="UP000823927"/>
    </source>
</evidence>
<dbReference type="SMART" id="SM01409">
    <property type="entry name" value="RNA_pol_Rpb6"/>
    <property type="match status" value="1"/>
</dbReference>
<dbReference type="Proteomes" id="UP000823927">
    <property type="component" value="Unassembled WGS sequence"/>
</dbReference>
<comment type="caution">
    <text evidence="12">The sequence shown here is derived from an EMBL/GenBank/DDBJ whole genome shotgun (WGS) entry which is preliminary data.</text>
</comment>
<evidence type="ECO:0000256" key="2">
    <source>
        <dbReference type="ARBA" id="ARBA00012418"/>
    </source>
</evidence>
<reference evidence="12" key="2">
    <citation type="journal article" date="2021" name="PeerJ">
        <title>Extensive microbial diversity within the chicken gut microbiome revealed by metagenomics and culture.</title>
        <authorList>
            <person name="Gilroy R."/>
            <person name="Ravi A."/>
            <person name="Getino M."/>
            <person name="Pursley I."/>
            <person name="Horton D.L."/>
            <person name="Alikhan N.F."/>
            <person name="Baker D."/>
            <person name="Gharbi K."/>
            <person name="Hall N."/>
            <person name="Watson M."/>
            <person name="Adriaenssens E.M."/>
            <person name="Foster-Nyarko E."/>
            <person name="Jarju S."/>
            <person name="Secka A."/>
            <person name="Antonio M."/>
            <person name="Oren A."/>
            <person name="Chaudhuri R.R."/>
            <person name="La Ragione R."/>
            <person name="Hildebrand F."/>
            <person name="Pallen M.J."/>
        </authorList>
    </citation>
    <scope>NUCLEOTIDE SEQUENCE</scope>
    <source>
        <strain evidence="12">CHK178-757</strain>
    </source>
</reference>
<dbReference type="EMBL" id="DVIT01000002">
    <property type="protein sequence ID" value="HIS46024.1"/>
    <property type="molecule type" value="Genomic_DNA"/>
</dbReference>
<comment type="catalytic activity">
    <reaction evidence="9 10">
        <text>RNA(n) + a ribonucleoside 5'-triphosphate = RNA(n+1) + diphosphate</text>
        <dbReference type="Rhea" id="RHEA:21248"/>
        <dbReference type="Rhea" id="RHEA-COMP:14527"/>
        <dbReference type="Rhea" id="RHEA-COMP:17342"/>
        <dbReference type="ChEBI" id="CHEBI:33019"/>
        <dbReference type="ChEBI" id="CHEBI:61557"/>
        <dbReference type="ChEBI" id="CHEBI:140395"/>
        <dbReference type="EC" id="2.7.7.6"/>
    </reaction>
</comment>
<comment type="similarity">
    <text evidence="1 10">Belongs to the RNA polymerase subunit omega family.</text>
</comment>
<dbReference type="Pfam" id="PF01192">
    <property type="entry name" value="RNA_pol_Rpb6"/>
    <property type="match status" value="1"/>
</dbReference>
<accession>A0A9D1F1Y1</accession>
<dbReference type="PANTHER" id="PTHR34476:SF1">
    <property type="entry name" value="DNA-DIRECTED RNA POLYMERASE SUBUNIT OMEGA"/>
    <property type="match status" value="1"/>
</dbReference>
<dbReference type="PANTHER" id="PTHR34476">
    <property type="entry name" value="DNA-DIRECTED RNA POLYMERASE SUBUNIT OMEGA"/>
    <property type="match status" value="1"/>
</dbReference>
<evidence type="ECO:0000256" key="5">
    <source>
        <dbReference type="ARBA" id="ARBA00022679"/>
    </source>
</evidence>
<dbReference type="NCBIfam" id="TIGR00690">
    <property type="entry name" value="rpoZ"/>
    <property type="match status" value="1"/>
</dbReference>
<evidence type="ECO:0000256" key="3">
    <source>
        <dbReference type="ARBA" id="ARBA00013725"/>
    </source>
</evidence>
<dbReference type="GO" id="GO:0006351">
    <property type="term" value="P:DNA-templated transcription"/>
    <property type="evidence" value="ECO:0007669"/>
    <property type="project" value="UniProtKB-UniRule"/>
</dbReference>
<reference evidence="12" key="1">
    <citation type="submission" date="2020-10" db="EMBL/GenBank/DDBJ databases">
        <authorList>
            <person name="Gilroy R."/>
        </authorList>
    </citation>
    <scope>NUCLEOTIDE SEQUENCE</scope>
    <source>
        <strain evidence="12">CHK178-757</strain>
    </source>
</reference>
<dbReference type="GO" id="GO:0000428">
    <property type="term" value="C:DNA-directed RNA polymerase complex"/>
    <property type="evidence" value="ECO:0007669"/>
    <property type="project" value="UniProtKB-KW"/>
</dbReference>
<keyword evidence="6 10" id="KW-0548">Nucleotidyltransferase</keyword>
<evidence type="ECO:0000256" key="7">
    <source>
        <dbReference type="ARBA" id="ARBA00023163"/>
    </source>
</evidence>
<comment type="function">
    <text evidence="10">Promotes RNA polymerase assembly. Latches the N- and C-terminal regions of the beta' subunit thereby facilitating its interaction with the beta and alpha subunits.</text>
</comment>
<dbReference type="Gene3D" id="3.90.940.10">
    <property type="match status" value="1"/>
</dbReference>
<dbReference type="SUPFAM" id="SSF63562">
    <property type="entry name" value="RPB6/omega subunit-like"/>
    <property type="match status" value="1"/>
</dbReference>
<dbReference type="InterPro" id="IPR003716">
    <property type="entry name" value="DNA-dir_RNA_pol_omega"/>
</dbReference>
<proteinExistence type="inferred from homology"/>
<gene>
    <name evidence="10" type="primary">rpoZ</name>
    <name evidence="12" type="ORF">IAB46_00395</name>
</gene>
<keyword evidence="4 10" id="KW-0240">DNA-directed RNA polymerase</keyword>
<keyword evidence="5 10" id="KW-0808">Transferase</keyword>
<name>A0A9D1F1Y1_9FIRM</name>
<keyword evidence="7 10" id="KW-0804">Transcription</keyword>
<sequence>MLHPSYTDLMAVVNSEVEEGEQPVVQSRYSIVIASAKRARQIIAGSQPLVDGRGKKPLSIAVEELYKGKVKVLGVDETDEDDEKILELSNEVFDVSLEDDEEDIFDDEKESSEDEEENAEGSDFEEDDE</sequence>